<protein>
    <recommendedName>
        <fullName evidence="2">Rab-GAP TBC domain-containing protein</fullName>
    </recommendedName>
</protein>
<dbReference type="SUPFAM" id="SSF47923">
    <property type="entry name" value="Ypt/Rab-GAP domain of gyp1p"/>
    <property type="match status" value="1"/>
</dbReference>
<dbReference type="EMBL" id="DS764962">
    <property type="protein sequence ID" value="EEC08837.1"/>
    <property type="molecule type" value="Genomic_DNA"/>
</dbReference>
<dbReference type="GO" id="GO:0005737">
    <property type="term" value="C:cytoplasm"/>
    <property type="evidence" value="ECO:0000318"/>
    <property type="project" value="GO_Central"/>
</dbReference>
<dbReference type="VEuPathDB" id="VectorBase:ISCI018433"/>
<evidence type="ECO:0000313" key="5">
    <source>
        <dbReference type="Proteomes" id="UP000001555"/>
    </source>
</evidence>
<dbReference type="Proteomes" id="UP000001555">
    <property type="component" value="Unassembled WGS sequence"/>
</dbReference>
<evidence type="ECO:0000256" key="1">
    <source>
        <dbReference type="SAM" id="MobiDB-lite"/>
    </source>
</evidence>
<dbReference type="EMBL" id="ABJB010875942">
    <property type="status" value="NOT_ANNOTATED_CDS"/>
    <property type="molecule type" value="Genomic_DNA"/>
</dbReference>
<dbReference type="Pfam" id="PF00566">
    <property type="entry name" value="RabGAP-TBC"/>
    <property type="match status" value="1"/>
</dbReference>
<dbReference type="EMBL" id="ABJB011019931">
    <property type="status" value="NOT_ANNOTATED_CDS"/>
    <property type="molecule type" value="Genomic_DNA"/>
</dbReference>
<dbReference type="PANTHER" id="PTHR47219">
    <property type="entry name" value="RAB GTPASE-ACTIVATING PROTEIN 1-LIKE"/>
    <property type="match status" value="1"/>
</dbReference>
<dbReference type="GO" id="GO:0005096">
    <property type="term" value="F:GTPase activator activity"/>
    <property type="evidence" value="ECO:0000318"/>
    <property type="project" value="GO_Central"/>
</dbReference>
<dbReference type="InterPro" id="IPR035969">
    <property type="entry name" value="Rab-GAP_TBC_sf"/>
</dbReference>
<dbReference type="STRING" id="6945.B7PQG5"/>
<reference evidence="4" key="2">
    <citation type="submission" date="2020-05" db="UniProtKB">
        <authorList>
            <consortium name="EnsemblMetazoa"/>
        </authorList>
    </citation>
    <scope>IDENTIFICATION</scope>
    <source>
        <strain evidence="4">wikel</strain>
    </source>
</reference>
<keyword evidence="5" id="KW-1185">Reference proteome</keyword>
<dbReference type="EnsemblMetazoa" id="ISCW018433-RA">
    <property type="protein sequence ID" value="ISCW018433-PA"/>
    <property type="gene ID" value="ISCW018433"/>
</dbReference>
<feature type="domain" description="Rab-GAP TBC" evidence="2">
    <location>
        <begin position="4"/>
        <end position="37"/>
    </location>
</feature>
<dbReference type="PANTHER" id="PTHR47219:SF20">
    <property type="entry name" value="TBC1 DOMAIN FAMILY MEMBER 2B"/>
    <property type="match status" value="1"/>
</dbReference>
<proteinExistence type="predicted"/>
<dbReference type="EMBL" id="ABJB010103280">
    <property type="status" value="NOT_ANNOTATED_CDS"/>
    <property type="molecule type" value="Genomic_DNA"/>
</dbReference>
<dbReference type="VEuPathDB" id="VectorBase:ISCW018433"/>
<feature type="compositionally biased region" description="Low complexity" evidence="1">
    <location>
        <begin position="622"/>
        <end position="633"/>
    </location>
</feature>
<dbReference type="InParanoid" id="B7PQG5"/>
<sequence>MEAKTLLRIWDCFLLEGPKVLFRFSLAILKMHEEVLLTKTDTVSIMRQLKAIARLCYDVDTLIKVAFEDLELFPRRQDIAAKQACYQKTLREQSKKREMEKMSILNGDRGAESGDSLGENTLIIECAAACDATTVWVCHASANLTRLSRVNCEDNVMYRLNINIEARVICMHSLGDDTMLLGTLSHFVYSYSTRTRTLDTVDQFQISSSSLDYISLIQPCSIGDPANQAVWLSLRGSSVLQLWDSQTLTCKMLYDVREDSGYLTPMAAMTTTSAIAESRSDDNVNDTSGSQYSFSTVMRKSTEHLSSSPKSLTDDDTVQEVQTPDETRVNGHGDSSVVDVFASSLENGLGESPDAKSEKASICPVTELCSREARKWSLKTTDSCSAIDELPGLVKRPSWGNLHYQLLKRRNSSADCLPTWLSRDTLSSSVTSDSYDFDDFFVQYNDDCFPTFRGTQAAEGHASTPAAKVKVPSVYLSVEEKTGALEHFTENDDGGDSTTTHGAATNDWPEVPSYDVSHLSSDLGSNVSFSSIDPPYGYELVLQEKLKISDKAIRSLLELRCKDESLVISGAGCYGDDESVLKWTKDGGERLWTNDPVVEVCPYTNTIKPSPYTRSRLPRKVSAGQSSAQPQQAFDPAVSNGSANSKSHLEPPKRASSMGARLARMHSIFVKSVEKD</sequence>
<evidence type="ECO:0000313" key="3">
    <source>
        <dbReference type="EMBL" id="EEC08837.1"/>
    </source>
</evidence>
<evidence type="ECO:0000259" key="2">
    <source>
        <dbReference type="Pfam" id="PF00566"/>
    </source>
</evidence>
<dbReference type="EMBL" id="ABJB010923908">
    <property type="status" value="NOT_ANNOTATED_CDS"/>
    <property type="molecule type" value="Genomic_DNA"/>
</dbReference>
<dbReference type="EMBL" id="ABJB010919494">
    <property type="status" value="NOT_ANNOTATED_CDS"/>
    <property type="molecule type" value="Genomic_DNA"/>
</dbReference>
<evidence type="ECO:0000313" key="4">
    <source>
        <dbReference type="EnsemblMetazoa" id="ISCW018433-PA"/>
    </source>
</evidence>
<dbReference type="Gene3D" id="1.10.472.80">
    <property type="entry name" value="Ypt/Rab-GAP domain of gyp1p, domain 3"/>
    <property type="match status" value="1"/>
</dbReference>
<gene>
    <name evidence="3" type="ORF">IscW_ISCW018433</name>
</gene>
<dbReference type="EMBL" id="ABJB011121622">
    <property type="status" value="NOT_ANNOTATED_CDS"/>
    <property type="molecule type" value="Genomic_DNA"/>
</dbReference>
<dbReference type="OrthoDB" id="44736at2759"/>
<feature type="region of interest" description="Disordered" evidence="1">
    <location>
        <begin position="609"/>
        <end position="661"/>
    </location>
</feature>
<name>B7PQG5_IXOSC</name>
<dbReference type="InterPro" id="IPR000195">
    <property type="entry name" value="Rab-GAP-TBC_dom"/>
</dbReference>
<dbReference type="AlphaFoldDB" id="B7PQG5"/>
<dbReference type="GO" id="GO:0005886">
    <property type="term" value="C:plasma membrane"/>
    <property type="evidence" value="ECO:0000318"/>
    <property type="project" value="GO_Central"/>
</dbReference>
<dbReference type="EMBL" id="ABJB010951983">
    <property type="status" value="NOT_ANNOTATED_CDS"/>
    <property type="molecule type" value="Genomic_DNA"/>
</dbReference>
<dbReference type="EMBL" id="ABJB010837799">
    <property type="status" value="NOT_ANNOTATED_CDS"/>
    <property type="molecule type" value="Genomic_DNA"/>
</dbReference>
<dbReference type="VEuPathDB" id="VectorBase:ISCP_032079"/>
<dbReference type="HOGENOM" id="CLU_406688_0_0_1"/>
<organism>
    <name type="scientific">Ixodes scapularis</name>
    <name type="common">Black-legged tick</name>
    <name type="synonym">Deer tick</name>
    <dbReference type="NCBI Taxonomy" id="6945"/>
    <lineage>
        <taxon>Eukaryota</taxon>
        <taxon>Metazoa</taxon>
        <taxon>Ecdysozoa</taxon>
        <taxon>Arthropoda</taxon>
        <taxon>Chelicerata</taxon>
        <taxon>Arachnida</taxon>
        <taxon>Acari</taxon>
        <taxon>Parasitiformes</taxon>
        <taxon>Ixodida</taxon>
        <taxon>Ixodoidea</taxon>
        <taxon>Ixodidae</taxon>
        <taxon>Ixodinae</taxon>
        <taxon>Ixodes</taxon>
    </lineage>
</organism>
<dbReference type="PaxDb" id="6945-B7PQG5"/>
<dbReference type="InterPro" id="IPR050302">
    <property type="entry name" value="Rab_GAP_TBC_domain"/>
</dbReference>
<accession>B7PQG5</accession>
<dbReference type="EMBL" id="ABJB010645035">
    <property type="status" value="NOT_ANNOTATED_CDS"/>
    <property type="molecule type" value="Genomic_DNA"/>
</dbReference>
<feature type="region of interest" description="Disordered" evidence="1">
    <location>
        <begin position="487"/>
        <end position="507"/>
    </location>
</feature>
<reference evidence="3 5" key="1">
    <citation type="submission" date="2008-03" db="EMBL/GenBank/DDBJ databases">
        <title>Annotation of Ixodes scapularis.</title>
        <authorList>
            <consortium name="Ixodes scapularis Genome Project Consortium"/>
            <person name="Caler E."/>
            <person name="Hannick L.I."/>
            <person name="Bidwell S."/>
            <person name="Joardar V."/>
            <person name="Thiagarajan M."/>
            <person name="Amedeo P."/>
            <person name="Galinsky K.J."/>
            <person name="Schobel S."/>
            <person name="Inman J."/>
            <person name="Hostetler J."/>
            <person name="Miller J."/>
            <person name="Hammond M."/>
            <person name="Megy K."/>
            <person name="Lawson D."/>
            <person name="Kodira C."/>
            <person name="Sutton G."/>
            <person name="Meyer J."/>
            <person name="Hill C.A."/>
            <person name="Birren B."/>
            <person name="Nene V."/>
            <person name="Collins F."/>
            <person name="Alarcon-Chaidez F."/>
            <person name="Wikel S."/>
            <person name="Strausberg R."/>
        </authorList>
    </citation>
    <scope>NUCLEOTIDE SEQUENCE [LARGE SCALE GENOMIC DNA]</scope>
    <source>
        <strain evidence="5">Wikel</strain>
        <strain evidence="3">Wikel colony</strain>
    </source>
</reference>
<dbReference type="EMBL" id="ABJB010126450">
    <property type="status" value="NOT_ANNOTATED_CDS"/>
    <property type="molecule type" value="Genomic_DNA"/>
</dbReference>